<feature type="transmembrane region" description="Helical" evidence="7">
    <location>
        <begin position="41"/>
        <end position="58"/>
    </location>
</feature>
<feature type="transmembrane region" description="Helical" evidence="7">
    <location>
        <begin position="12"/>
        <end position="34"/>
    </location>
</feature>
<dbReference type="EMBL" id="OCMY01000001">
    <property type="protein sequence ID" value="SOD39759.1"/>
    <property type="molecule type" value="Genomic_DNA"/>
</dbReference>
<dbReference type="InterPro" id="IPR002010">
    <property type="entry name" value="T3SS_IM_R"/>
</dbReference>
<accession>A0A286C025</accession>
<evidence type="ECO:0000256" key="7">
    <source>
        <dbReference type="RuleBase" id="RU362072"/>
    </source>
</evidence>
<keyword evidence="9" id="KW-1185">Reference proteome</keyword>
<feature type="transmembrane region" description="Helical" evidence="7">
    <location>
        <begin position="70"/>
        <end position="97"/>
    </location>
</feature>
<reference evidence="9" key="1">
    <citation type="submission" date="2017-09" db="EMBL/GenBank/DDBJ databases">
        <authorList>
            <person name="Varghese N."/>
            <person name="Submissions S."/>
        </authorList>
    </citation>
    <scope>NUCLEOTIDE SEQUENCE [LARGE SCALE GENOMIC DNA]</scope>
    <source>
        <strain evidence="9">JKS000234</strain>
    </source>
</reference>
<keyword evidence="6 7" id="KW-0472">Membrane</keyword>
<dbReference type="GO" id="GO:0005886">
    <property type="term" value="C:plasma membrane"/>
    <property type="evidence" value="ECO:0007669"/>
    <property type="project" value="UniProtKB-SubCell"/>
</dbReference>
<evidence type="ECO:0000256" key="2">
    <source>
        <dbReference type="ARBA" id="ARBA00009772"/>
    </source>
</evidence>
<dbReference type="PANTHER" id="PTHR30065">
    <property type="entry name" value="FLAGELLAR BIOSYNTHETIC PROTEIN FLIR"/>
    <property type="match status" value="1"/>
</dbReference>
<comment type="similarity">
    <text evidence="2 7">Belongs to the FliR/MopE/SpaR family.</text>
</comment>
<proteinExistence type="inferred from homology"/>
<dbReference type="OrthoDB" id="9807748at2"/>
<dbReference type="GO" id="GO:0006605">
    <property type="term" value="P:protein targeting"/>
    <property type="evidence" value="ECO:0007669"/>
    <property type="project" value="UniProtKB-UniRule"/>
</dbReference>
<dbReference type="InterPro" id="IPR006304">
    <property type="entry name" value="T3SS_SpaR/YscT"/>
</dbReference>
<organism evidence="8 9">
    <name type="scientific">Candidatus Pantoea floridensis</name>
    <dbReference type="NCBI Taxonomy" id="1938870"/>
    <lineage>
        <taxon>Bacteria</taxon>
        <taxon>Pseudomonadati</taxon>
        <taxon>Pseudomonadota</taxon>
        <taxon>Gammaproteobacteria</taxon>
        <taxon>Enterobacterales</taxon>
        <taxon>Erwiniaceae</taxon>
        <taxon>Pantoea</taxon>
    </lineage>
</organism>
<keyword evidence="4 7" id="KW-0812">Transmembrane</keyword>
<keyword evidence="5 7" id="KW-1133">Transmembrane helix</keyword>
<feature type="transmembrane region" description="Helical" evidence="7">
    <location>
        <begin position="218"/>
        <end position="239"/>
    </location>
</feature>
<name>A0A286C025_9GAMM</name>
<dbReference type="Proteomes" id="UP000219271">
    <property type="component" value="Unassembled WGS sequence"/>
</dbReference>
<dbReference type="Pfam" id="PF01311">
    <property type="entry name" value="Bac_export_1"/>
    <property type="match status" value="1"/>
</dbReference>
<evidence type="ECO:0000256" key="3">
    <source>
        <dbReference type="ARBA" id="ARBA00022475"/>
    </source>
</evidence>
<dbReference type="AlphaFoldDB" id="A0A286C025"/>
<feature type="transmembrane region" description="Helical" evidence="7">
    <location>
        <begin position="187"/>
        <end position="211"/>
    </location>
</feature>
<sequence>MFSDLIDTVFQGMIALSLGLARIMPCLLLCPIFSFSSLRGMIRNGIAISLSLFVAPVIKPEISGLLLNPWATVAIGLKEAVLGMMLGYLLAIPFWLFESVGALFDSQRGALNAGLLNPALGPDATPLGDILLRWSMVFLVMIFGLSQVTQVIWDSYRLWPVTQLFPSLQHSGLTLLLDQLDSFFSDMILYAGPLVLLLLLIEFAVGIVSIYSPQIQANILAIPLKCLVGMGFFVIYLPFLEHLANARFSTFSDLIPYLSDILGRK</sequence>
<dbReference type="RefSeq" id="WP_097097526.1">
    <property type="nucleotide sequence ID" value="NZ_OCMY01000001.1"/>
</dbReference>
<evidence type="ECO:0000313" key="9">
    <source>
        <dbReference type="Proteomes" id="UP000219271"/>
    </source>
</evidence>
<evidence type="ECO:0000256" key="1">
    <source>
        <dbReference type="ARBA" id="ARBA00004651"/>
    </source>
</evidence>
<protein>
    <submittedName>
        <fullName evidence="8">Type III secretion protein T</fullName>
    </submittedName>
</protein>
<evidence type="ECO:0000313" key="8">
    <source>
        <dbReference type="EMBL" id="SOD39759.1"/>
    </source>
</evidence>
<evidence type="ECO:0000256" key="6">
    <source>
        <dbReference type="ARBA" id="ARBA00023136"/>
    </source>
</evidence>
<evidence type="ECO:0000256" key="5">
    <source>
        <dbReference type="ARBA" id="ARBA00022989"/>
    </source>
</evidence>
<evidence type="ECO:0000256" key="4">
    <source>
        <dbReference type="ARBA" id="ARBA00022692"/>
    </source>
</evidence>
<keyword evidence="3 7" id="KW-1003">Cell membrane</keyword>
<dbReference type="PRINTS" id="PR00953">
    <property type="entry name" value="TYPE3IMRPROT"/>
</dbReference>
<dbReference type="NCBIfam" id="TIGR01401">
    <property type="entry name" value="fliR_like_III"/>
    <property type="match status" value="1"/>
</dbReference>
<comment type="subcellular location">
    <subcellularLocation>
        <location evidence="1 7">Cell membrane</location>
        <topology evidence="1 7">Multi-pass membrane protein</topology>
    </subcellularLocation>
</comment>
<gene>
    <name evidence="8" type="ORF">SAMN06273570_4213</name>
</gene>
<feature type="transmembrane region" description="Helical" evidence="7">
    <location>
        <begin position="131"/>
        <end position="153"/>
    </location>
</feature>
<dbReference type="PANTHER" id="PTHR30065:SF1">
    <property type="entry name" value="SURFACE PRESENTATION OF ANTIGENS PROTEIN SPAR"/>
    <property type="match status" value="1"/>
</dbReference>